<dbReference type="EMBL" id="VSRR010002443">
    <property type="protein sequence ID" value="MPC31472.1"/>
    <property type="molecule type" value="Genomic_DNA"/>
</dbReference>
<protein>
    <submittedName>
        <fullName evidence="1">Uncharacterized protein</fullName>
    </submittedName>
</protein>
<reference evidence="1 2" key="1">
    <citation type="submission" date="2019-05" db="EMBL/GenBank/DDBJ databases">
        <title>Another draft genome of Portunus trituberculatus and its Hox gene families provides insights of decapod evolution.</title>
        <authorList>
            <person name="Jeong J.-H."/>
            <person name="Song I."/>
            <person name="Kim S."/>
            <person name="Choi T."/>
            <person name="Kim D."/>
            <person name="Ryu S."/>
            <person name="Kim W."/>
        </authorList>
    </citation>
    <scope>NUCLEOTIDE SEQUENCE [LARGE SCALE GENOMIC DNA]</scope>
    <source>
        <tissue evidence="1">Muscle</tissue>
    </source>
</reference>
<dbReference type="Proteomes" id="UP000324222">
    <property type="component" value="Unassembled WGS sequence"/>
</dbReference>
<gene>
    <name evidence="1" type="ORF">E2C01_024762</name>
</gene>
<evidence type="ECO:0000313" key="1">
    <source>
        <dbReference type="EMBL" id="MPC31472.1"/>
    </source>
</evidence>
<dbReference type="AlphaFoldDB" id="A0A5B7EBE6"/>
<keyword evidence="2" id="KW-1185">Reference proteome</keyword>
<organism evidence="1 2">
    <name type="scientific">Portunus trituberculatus</name>
    <name type="common">Swimming crab</name>
    <name type="synonym">Neptunus trituberculatus</name>
    <dbReference type="NCBI Taxonomy" id="210409"/>
    <lineage>
        <taxon>Eukaryota</taxon>
        <taxon>Metazoa</taxon>
        <taxon>Ecdysozoa</taxon>
        <taxon>Arthropoda</taxon>
        <taxon>Crustacea</taxon>
        <taxon>Multicrustacea</taxon>
        <taxon>Malacostraca</taxon>
        <taxon>Eumalacostraca</taxon>
        <taxon>Eucarida</taxon>
        <taxon>Decapoda</taxon>
        <taxon>Pleocyemata</taxon>
        <taxon>Brachyura</taxon>
        <taxon>Eubrachyura</taxon>
        <taxon>Portunoidea</taxon>
        <taxon>Portunidae</taxon>
        <taxon>Portuninae</taxon>
        <taxon>Portunus</taxon>
    </lineage>
</organism>
<evidence type="ECO:0000313" key="2">
    <source>
        <dbReference type="Proteomes" id="UP000324222"/>
    </source>
</evidence>
<name>A0A5B7EBE6_PORTR</name>
<accession>A0A5B7EBE6</accession>
<comment type="caution">
    <text evidence="1">The sequence shown here is derived from an EMBL/GenBank/DDBJ whole genome shotgun (WGS) entry which is preliminary data.</text>
</comment>
<proteinExistence type="predicted"/>
<sequence length="16" mass="1909">MALLTNAQRRRQTGHR</sequence>